<feature type="transmembrane region" description="Helical" evidence="11">
    <location>
        <begin position="33"/>
        <end position="53"/>
    </location>
</feature>
<dbReference type="GO" id="GO:0051205">
    <property type="term" value="P:protein insertion into membrane"/>
    <property type="evidence" value="ECO:0007669"/>
    <property type="project" value="TreeGrafter"/>
</dbReference>
<gene>
    <name evidence="13" type="ORF">A3D44_02615</name>
</gene>
<comment type="subcellular location">
    <subcellularLocation>
        <location evidence="1">Cell membrane</location>
        <topology evidence="1">Multi-pass membrane protein</topology>
    </subcellularLocation>
    <subcellularLocation>
        <location evidence="9">Membrane</location>
        <topology evidence="9">Multi-pass membrane protein</topology>
    </subcellularLocation>
</comment>
<feature type="domain" description="Membrane insertase YidC/Oxa/ALB C-terminal" evidence="12">
    <location>
        <begin position="33"/>
        <end position="234"/>
    </location>
</feature>
<dbReference type="STRING" id="1802207.A3D44_02615"/>
<evidence type="ECO:0000256" key="4">
    <source>
        <dbReference type="ARBA" id="ARBA00022692"/>
    </source>
</evidence>
<keyword evidence="4 9" id="KW-0812">Transmembrane</keyword>
<accession>A0A1G2I5K1</accession>
<reference evidence="13 14" key="1">
    <citation type="journal article" date="2016" name="Nat. Commun.">
        <title>Thousands of microbial genomes shed light on interconnected biogeochemical processes in an aquifer system.</title>
        <authorList>
            <person name="Anantharaman K."/>
            <person name="Brown C.T."/>
            <person name="Hug L.A."/>
            <person name="Sharon I."/>
            <person name="Castelle C.J."/>
            <person name="Probst A.J."/>
            <person name="Thomas B.C."/>
            <person name="Singh A."/>
            <person name="Wilkins M.J."/>
            <person name="Karaoz U."/>
            <person name="Brodie E.L."/>
            <person name="Williams K.H."/>
            <person name="Hubbard S.S."/>
            <person name="Banfield J.F."/>
        </authorList>
    </citation>
    <scope>NUCLEOTIDE SEQUENCE [LARGE SCALE GENOMIC DNA]</scope>
</reference>
<evidence type="ECO:0000256" key="6">
    <source>
        <dbReference type="ARBA" id="ARBA00022989"/>
    </source>
</evidence>
<keyword evidence="2" id="KW-0813">Transport</keyword>
<dbReference type="GO" id="GO:0032977">
    <property type="term" value="F:membrane insertase activity"/>
    <property type="evidence" value="ECO:0007669"/>
    <property type="project" value="InterPro"/>
</dbReference>
<keyword evidence="5" id="KW-0653">Protein transport</keyword>
<organism evidence="13 14">
    <name type="scientific">Candidatus Staskawiczbacteria bacterium RIFCSPHIGHO2_02_FULL_42_22</name>
    <dbReference type="NCBI Taxonomy" id="1802207"/>
    <lineage>
        <taxon>Bacteria</taxon>
        <taxon>Candidatus Staskawicziibacteriota</taxon>
    </lineage>
</organism>
<evidence type="ECO:0000256" key="10">
    <source>
        <dbReference type="SAM" id="Coils"/>
    </source>
</evidence>
<evidence type="ECO:0000313" key="14">
    <source>
        <dbReference type="Proteomes" id="UP000178820"/>
    </source>
</evidence>
<dbReference type="PANTHER" id="PTHR12428:SF65">
    <property type="entry name" value="CYTOCHROME C OXIDASE ASSEMBLY PROTEIN COX18, MITOCHONDRIAL"/>
    <property type="match status" value="1"/>
</dbReference>
<dbReference type="PANTHER" id="PTHR12428">
    <property type="entry name" value="OXA1"/>
    <property type="match status" value="1"/>
</dbReference>
<keyword evidence="7 11" id="KW-0472">Membrane</keyword>
<sequence length="259" mass="29618">MFQFIVNFFDFFLYFPLFNFLVIIYNYVPGHDFGIAIIILTVIIRIIIYPLSVKAVASQAAMQKLQPQLRELQKKYKDDKEKQAKETLELYRREKINPFSGLFLALIQLPILIALYRVFWNGLKPEELSHLYQFVVNPVQINTMFLGLINLGDPNMIFAVLAGAVQFFQTKMLLPKTIKGVAKSGPDIASMMQKQMVYLFPIITVIILIKLPSALGLYWIVSGLFSMAQQWFILKRSKNIKVIPPISSLRGPAGPKQSP</sequence>
<feature type="coiled-coil region" evidence="10">
    <location>
        <begin position="62"/>
        <end position="89"/>
    </location>
</feature>
<dbReference type="Pfam" id="PF02096">
    <property type="entry name" value="60KD_IMP"/>
    <property type="match status" value="1"/>
</dbReference>
<keyword evidence="10" id="KW-0175">Coiled coil</keyword>
<evidence type="ECO:0000259" key="12">
    <source>
        <dbReference type="Pfam" id="PF02096"/>
    </source>
</evidence>
<proteinExistence type="inferred from homology"/>
<comment type="similarity">
    <text evidence="9">Belongs to the OXA1/ALB3/YidC family.</text>
</comment>
<protein>
    <recommendedName>
        <fullName evidence="12">Membrane insertase YidC/Oxa/ALB C-terminal domain-containing protein</fullName>
    </recommendedName>
</protein>
<comment type="caution">
    <text evidence="13">The sequence shown here is derived from an EMBL/GenBank/DDBJ whole genome shotgun (WGS) entry which is preliminary data.</text>
</comment>
<dbReference type="InterPro" id="IPR001708">
    <property type="entry name" value="YidC/ALB3/OXA1/COX18"/>
</dbReference>
<evidence type="ECO:0000313" key="13">
    <source>
        <dbReference type="EMBL" id="OGZ69328.1"/>
    </source>
</evidence>
<feature type="transmembrane region" description="Helical" evidence="11">
    <location>
        <begin position="195"/>
        <end position="211"/>
    </location>
</feature>
<name>A0A1G2I5K1_9BACT</name>
<evidence type="ECO:0000256" key="3">
    <source>
        <dbReference type="ARBA" id="ARBA00022475"/>
    </source>
</evidence>
<dbReference type="NCBIfam" id="TIGR03592">
    <property type="entry name" value="yidC_oxa1_cterm"/>
    <property type="match status" value="1"/>
</dbReference>
<dbReference type="InterPro" id="IPR028055">
    <property type="entry name" value="YidC/Oxa/ALB_C"/>
</dbReference>
<keyword evidence="3" id="KW-1003">Cell membrane</keyword>
<dbReference type="InterPro" id="IPR047196">
    <property type="entry name" value="YidC_ALB_C"/>
</dbReference>
<evidence type="ECO:0000256" key="2">
    <source>
        <dbReference type="ARBA" id="ARBA00022448"/>
    </source>
</evidence>
<dbReference type="EMBL" id="MHOT01000012">
    <property type="protein sequence ID" value="OGZ69328.1"/>
    <property type="molecule type" value="Genomic_DNA"/>
</dbReference>
<dbReference type="CDD" id="cd20070">
    <property type="entry name" value="5TM_YidC_Alb3"/>
    <property type="match status" value="1"/>
</dbReference>
<evidence type="ECO:0000256" key="11">
    <source>
        <dbReference type="SAM" id="Phobius"/>
    </source>
</evidence>
<dbReference type="AlphaFoldDB" id="A0A1G2I5K1"/>
<feature type="transmembrane region" description="Helical" evidence="11">
    <location>
        <begin position="99"/>
        <end position="119"/>
    </location>
</feature>
<keyword evidence="6 11" id="KW-1133">Transmembrane helix</keyword>
<evidence type="ECO:0000256" key="1">
    <source>
        <dbReference type="ARBA" id="ARBA00004651"/>
    </source>
</evidence>
<feature type="transmembrane region" description="Helical" evidence="11">
    <location>
        <begin position="7"/>
        <end position="27"/>
    </location>
</feature>
<dbReference type="Proteomes" id="UP000178820">
    <property type="component" value="Unassembled WGS sequence"/>
</dbReference>
<evidence type="ECO:0000256" key="5">
    <source>
        <dbReference type="ARBA" id="ARBA00022927"/>
    </source>
</evidence>
<evidence type="ECO:0000256" key="8">
    <source>
        <dbReference type="ARBA" id="ARBA00023186"/>
    </source>
</evidence>
<evidence type="ECO:0000256" key="9">
    <source>
        <dbReference type="RuleBase" id="RU003945"/>
    </source>
</evidence>
<dbReference type="GO" id="GO:0005886">
    <property type="term" value="C:plasma membrane"/>
    <property type="evidence" value="ECO:0007669"/>
    <property type="project" value="UniProtKB-SubCell"/>
</dbReference>
<evidence type="ECO:0000256" key="7">
    <source>
        <dbReference type="ARBA" id="ARBA00023136"/>
    </source>
</evidence>
<dbReference type="GO" id="GO:0015031">
    <property type="term" value="P:protein transport"/>
    <property type="evidence" value="ECO:0007669"/>
    <property type="project" value="UniProtKB-KW"/>
</dbReference>
<keyword evidence="8" id="KW-0143">Chaperone</keyword>